<dbReference type="NCBIfam" id="TIGR00486">
    <property type="entry name" value="YbgI_SA1388"/>
    <property type="match status" value="1"/>
</dbReference>
<evidence type="ECO:0000256" key="2">
    <source>
        <dbReference type="ARBA" id="ARBA00011643"/>
    </source>
</evidence>
<gene>
    <name evidence="7" type="ORF">JCM31826_11610</name>
</gene>
<name>A0A401XKY4_9FLAO</name>
<comment type="caution">
    <text evidence="7">The sequence shown here is derived from an EMBL/GenBank/DDBJ whole genome shotgun (WGS) entry which is preliminary data.</text>
</comment>
<dbReference type="InterPro" id="IPR015867">
    <property type="entry name" value="N-reg_PII/ATP_PRibTrfase_C"/>
</dbReference>
<protein>
    <recommendedName>
        <fullName evidence="3 5">GTP cyclohydrolase 1 type 2 homolog</fullName>
    </recommendedName>
</protein>
<dbReference type="GO" id="GO:0046872">
    <property type="term" value="F:metal ion binding"/>
    <property type="evidence" value="ECO:0007669"/>
    <property type="project" value="UniProtKB-UniRule"/>
</dbReference>
<dbReference type="InterPro" id="IPR017221">
    <property type="entry name" value="DUF34/NIF3_bac"/>
</dbReference>
<dbReference type="PIRSF" id="PIRSF037489">
    <property type="entry name" value="UCP037489_NIF3_YqfO"/>
    <property type="match status" value="1"/>
</dbReference>
<feature type="binding site" evidence="6">
    <location>
        <position position="104"/>
    </location>
    <ligand>
        <name>a divalent metal cation</name>
        <dbReference type="ChEBI" id="CHEBI:60240"/>
        <label>1</label>
    </ligand>
</feature>
<dbReference type="GO" id="GO:0016787">
    <property type="term" value="F:hydrolase activity"/>
    <property type="evidence" value="ECO:0007669"/>
    <property type="project" value="UniProtKB-KW"/>
</dbReference>
<reference evidence="7 8" key="1">
    <citation type="submission" date="2018-11" db="EMBL/GenBank/DDBJ databases">
        <title>Schleiferia aggregans sp. nov., a moderately thermophilic heterotrophic bacterium isolated from microbial mats at a terrestrial hot spring.</title>
        <authorList>
            <person name="Iino T."/>
            <person name="Ohkuma M."/>
            <person name="Haruta S."/>
        </authorList>
    </citation>
    <scope>NUCLEOTIDE SEQUENCE [LARGE SCALE GENOMIC DNA]</scope>
    <source>
        <strain evidence="7 8">LA</strain>
    </source>
</reference>
<keyword evidence="4 5" id="KW-0479">Metal-binding</keyword>
<dbReference type="Proteomes" id="UP000286715">
    <property type="component" value="Unassembled WGS sequence"/>
</dbReference>
<evidence type="ECO:0000256" key="5">
    <source>
        <dbReference type="PIRNR" id="PIRNR037489"/>
    </source>
</evidence>
<keyword evidence="8" id="KW-1185">Reference proteome</keyword>
<evidence type="ECO:0000256" key="6">
    <source>
        <dbReference type="PIRSR" id="PIRSR602678-1"/>
    </source>
</evidence>
<dbReference type="Gene3D" id="3.40.1390.30">
    <property type="entry name" value="NIF3 (NGG1p interacting factor 3)-like"/>
    <property type="match status" value="1"/>
</dbReference>
<dbReference type="FunFam" id="3.40.1390.30:FF:000001">
    <property type="entry name" value="GTP cyclohydrolase 1 type 2"/>
    <property type="match status" value="1"/>
</dbReference>
<dbReference type="InterPro" id="IPR002678">
    <property type="entry name" value="DUF34/NIF3"/>
</dbReference>
<dbReference type="Gene3D" id="3.30.70.120">
    <property type="match status" value="1"/>
</dbReference>
<dbReference type="RefSeq" id="WP_124397744.1">
    <property type="nucleotide sequence ID" value="NZ_BHZE01000009.1"/>
</dbReference>
<dbReference type="PANTHER" id="PTHR13799">
    <property type="entry name" value="NGG1 INTERACTING FACTOR 3"/>
    <property type="match status" value="1"/>
</dbReference>
<dbReference type="GO" id="GO:0005737">
    <property type="term" value="C:cytoplasm"/>
    <property type="evidence" value="ECO:0007669"/>
    <property type="project" value="TreeGrafter"/>
</dbReference>
<dbReference type="InterPro" id="IPR036069">
    <property type="entry name" value="DUF34/NIF3_sf"/>
</dbReference>
<dbReference type="OrthoDB" id="9792792at2"/>
<sequence length="365" mass="40477">METVGNIAKYLETFATNDLSEDYDNTGLLIGDPGQEVKNALIAFEITHEVIQEALSFDCQLIITHHPLIFKPLKKINRQIEDQRLVADLIRHGISHIALHTNADNIVHGVNKQLAKKLGLQDFKILKPGKDRLYSVVVFIPEEAFKRVEAAMFEAGAGHIGNYSHCGYSLSGTGSFLPLENAKPAIGEIHRLERVNERRLEVIVPGRKLRQVIAAMLEAHPYEEVAHFVIPLQNIDPESGAGGIGQLPEPMDYEDFAHVVKQALGLEFIRSSKQHPAVVKKVAFCGGSGAFLIPDARKSGADVFITGDVKYHDFFLADSSFGIIDAGHYETEIMIINEFAEFLKKKFNTFAVQISNVKTNPIITL</sequence>
<organism evidence="7 8">
    <name type="scientific">Thermaurantimonas aggregans</name>
    <dbReference type="NCBI Taxonomy" id="2173829"/>
    <lineage>
        <taxon>Bacteria</taxon>
        <taxon>Pseudomonadati</taxon>
        <taxon>Bacteroidota</taxon>
        <taxon>Flavobacteriia</taxon>
        <taxon>Flavobacteriales</taxon>
        <taxon>Schleiferiaceae</taxon>
        <taxon>Thermaurantimonas</taxon>
    </lineage>
</organism>
<comment type="similarity">
    <text evidence="1 5">Belongs to the GTP cyclohydrolase I type 2/NIF3 family.</text>
</comment>
<feature type="binding site" evidence="6">
    <location>
        <position position="66"/>
    </location>
    <ligand>
        <name>a divalent metal cation</name>
        <dbReference type="ChEBI" id="CHEBI:60240"/>
        <label>1</label>
    </ligand>
</feature>
<evidence type="ECO:0000256" key="3">
    <source>
        <dbReference type="ARBA" id="ARBA00022112"/>
    </source>
</evidence>
<accession>A0A401XKY4</accession>
<dbReference type="PANTHER" id="PTHR13799:SF14">
    <property type="entry name" value="GTP CYCLOHYDROLASE 1 TYPE 2 HOMOLOG"/>
    <property type="match status" value="1"/>
</dbReference>
<comment type="subunit">
    <text evidence="2">Homohexamer.</text>
</comment>
<evidence type="ECO:0000313" key="8">
    <source>
        <dbReference type="Proteomes" id="UP000286715"/>
    </source>
</evidence>
<dbReference type="EMBL" id="BHZE01000009">
    <property type="protein sequence ID" value="GCD77679.1"/>
    <property type="molecule type" value="Genomic_DNA"/>
</dbReference>
<dbReference type="Pfam" id="PF01784">
    <property type="entry name" value="DUF34_NIF3"/>
    <property type="match status" value="1"/>
</dbReference>
<feature type="binding site" evidence="6">
    <location>
        <position position="65"/>
    </location>
    <ligand>
        <name>a divalent metal cation</name>
        <dbReference type="ChEBI" id="CHEBI:60240"/>
        <label>1</label>
    </ligand>
</feature>
<keyword evidence="7" id="KW-0378">Hydrolase</keyword>
<dbReference type="AlphaFoldDB" id="A0A401XKY4"/>
<evidence type="ECO:0000313" key="7">
    <source>
        <dbReference type="EMBL" id="GCD77679.1"/>
    </source>
</evidence>
<evidence type="ECO:0000256" key="1">
    <source>
        <dbReference type="ARBA" id="ARBA00006964"/>
    </source>
</evidence>
<feature type="binding site" evidence="6">
    <location>
        <position position="328"/>
    </location>
    <ligand>
        <name>a divalent metal cation</name>
        <dbReference type="ChEBI" id="CHEBI:60240"/>
        <label>1</label>
    </ligand>
</feature>
<feature type="binding site" evidence="6">
    <location>
        <position position="332"/>
    </location>
    <ligand>
        <name>a divalent metal cation</name>
        <dbReference type="ChEBI" id="CHEBI:60240"/>
        <label>1</label>
    </ligand>
</feature>
<evidence type="ECO:0000256" key="4">
    <source>
        <dbReference type="ARBA" id="ARBA00022723"/>
    </source>
</evidence>
<dbReference type="SUPFAM" id="SSF102705">
    <property type="entry name" value="NIF3 (NGG1p interacting factor 3)-like"/>
    <property type="match status" value="1"/>
</dbReference>
<proteinExistence type="inferred from homology"/>